<evidence type="ECO:0000256" key="3">
    <source>
        <dbReference type="ARBA" id="ARBA00004496"/>
    </source>
</evidence>
<feature type="compositionally biased region" description="Polar residues" evidence="13">
    <location>
        <begin position="424"/>
        <end position="445"/>
    </location>
</feature>
<reference evidence="15" key="2">
    <citation type="journal article" date="2023" name="Science">
        <title>Genomic signatures of disease resistance in endangered staghorn corals.</title>
        <authorList>
            <person name="Vollmer S.V."/>
            <person name="Selwyn J.D."/>
            <person name="Despard B.A."/>
            <person name="Roesel C.L."/>
        </authorList>
    </citation>
    <scope>NUCLEOTIDE SEQUENCE</scope>
    <source>
        <strain evidence="15">K2</strain>
    </source>
</reference>
<feature type="compositionally biased region" description="Basic and acidic residues" evidence="13">
    <location>
        <begin position="45"/>
        <end position="58"/>
    </location>
</feature>
<evidence type="ECO:0000256" key="13">
    <source>
        <dbReference type="SAM" id="MobiDB-lite"/>
    </source>
</evidence>
<feature type="region of interest" description="Disordered" evidence="13">
    <location>
        <begin position="424"/>
        <end position="472"/>
    </location>
</feature>
<dbReference type="AlphaFoldDB" id="A0AAD9VFM8"/>
<evidence type="ECO:0000256" key="7">
    <source>
        <dbReference type="ARBA" id="ARBA00022787"/>
    </source>
</evidence>
<keyword evidence="10" id="KW-0496">Mitochondrion</keyword>
<evidence type="ECO:0000256" key="4">
    <source>
        <dbReference type="ARBA" id="ARBA00008233"/>
    </source>
</evidence>
<keyword evidence="9" id="KW-0446">Lipid-binding</keyword>
<evidence type="ECO:0000313" key="16">
    <source>
        <dbReference type="Proteomes" id="UP001249851"/>
    </source>
</evidence>
<keyword evidence="8" id="KW-0175">Coiled coil</keyword>
<feature type="domain" description="Mitochondria-eating protein C-terminal" evidence="14">
    <location>
        <begin position="522"/>
        <end position="722"/>
    </location>
</feature>
<comment type="similarity">
    <text evidence="4">Belongs to the MIEAP family.</text>
</comment>
<evidence type="ECO:0000259" key="14">
    <source>
        <dbReference type="Pfam" id="PF16026"/>
    </source>
</evidence>
<reference evidence="15" key="1">
    <citation type="journal article" date="2023" name="G3 (Bethesda)">
        <title>Whole genome assembly and annotation of the endangered Caribbean coral Acropora cervicornis.</title>
        <authorList>
            <person name="Selwyn J.D."/>
            <person name="Vollmer S.V."/>
        </authorList>
    </citation>
    <scope>NUCLEOTIDE SEQUENCE</scope>
    <source>
        <strain evidence="15">K2</strain>
    </source>
</reference>
<comment type="caution">
    <text evidence="15">The sequence shown here is derived from an EMBL/GenBank/DDBJ whole genome shotgun (WGS) entry which is preliminary data.</text>
</comment>
<dbReference type="GO" id="GO:0035695">
    <property type="term" value="P:mitophagy by internal vacuole formation"/>
    <property type="evidence" value="ECO:0007669"/>
    <property type="project" value="TreeGrafter"/>
</dbReference>
<proteinExistence type="inferred from homology"/>
<dbReference type="Pfam" id="PF16026">
    <property type="entry name" value="MIEAP"/>
    <property type="match status" value="1"/>
</dbReference>
<dbReference type="GO" id="GO:0005741">
    <property type="term" value="C:mitochondrial outer membrane"/>
    <property type="evidence" value="ECO:0007669"/>
    <property type="project" value="UniProtKB-SubCell"/>
</dbReference>
<keyword evidence="16" id="KW-1185">Reference proteome</keyword>
<evidence type="ECO:0000256" key="2">
    <source>
        <dbReference type="ARBA" id="ARBA00004305"/>
    </source>
</evidence>
<evidence type="ECO:0000256" key="9">
    <source>
        <dbReference type="ARBA" id="ARBA00023121"/>
    </source>
</evidence>
<evidence type="ECO:0000256" key="5">
    <source>
        <dbReference type="ARBA" id="ARBA00019863"/>
    </source>
</evidence>
<feature type="compositionally biased region" description="Polar residues" evidence="13">
    <location>
        <begin position="248"/>
        <end position="260"/>
    </location>
</feature>
<dbReference type="GO" id="GO:0005759">
    <property type="term" value="C:mitochondrial matrix"/>
    <property type="evidence" value="ECO:0007669"/>
    <property type="project" value="UniProtKB-SubCell"/>
</dbReference>
<gene>
    <name evidence="15" type="ORF">P5673_001684</name>
</gene>
<evidence type="ECO:0000256" key="11">
    <source>
        <dbReference type="ARBA" id="ARBA00023136"/>
    </source>
</evidence>
<comment type="subcellular location">
    <subcellularLocation>
        <location evidence="3">Cytoplasm</location>
    </subcellularLocation>
    <subcellularLocation>
        <location evidence="2">Mitochondrion matrix</location>
    </subcellularLocation>
    <subcellularLocation>
        <location evidence="1">Mitochondrion outer membrane</location>
    </subcellularLocation>
</comment>
<evidence type="ECO:0000256" key="12">
    <source>
        <dbReference type="ARBA" id="ARBA00032687"/>
    </source>
</evidence>
<feature type="region of interest" description="Disordered" evidence="13">
    <location>
        <begin position="36"/>
        <end position="58"/>
    </location>
</feature>
<evidence type="ECO:0000256" key="1">
    <source>
        <dbReference type="ARBA" id="ARBA00004294"/>
    </source>
</evidence>
<dbReference type="PANTHER" id="PTHR21771">
    <property type="entry name" value="MITOCHONDRIA-EATING PROTEIN-RELATED"/>
    <property type="match status" value="1"/>
</dbReference>
<feature type="region of interest" description="Disordered" evidence="13">
    <location>
        <begin position="248"/>
        <end position="277"/>
    </location>
</feature>
<evidence type="ECO:0000256" key="6">
    <source>
        <dbReference type="ARBA" id="ARBA00022490"/>
    </source>
</evidence>
<keyword evidence="7" id="KW-1000">Mitochondrion outer membrane</keyword>
<name>A0AAD9VFM8_ACRCE</name>
<keyword evidence="11" id="KW-0472">Membrane</keyword>
<dbReference type="PANTHER" id="PTHR21771:SF1">
    <property type="entry name" value="MITOCHONDRIA-EATING PROTEIN"/>
    <property type="match status" value="1"/>
</dbReference>
<evidence type="ECO:0000256" key="8">
    <source>
        <dbReference type="ARBA" id="ARBA00023054"/>
    </source>
</evidence>
<feature type="compositionally biased region" description="Polar residues" evidence="13">
    <location>
        <begin position="454"/>
        <end position="470"/>
    </location>
</feature>
<accession>A0AAD9VFM8</accession>
<dbReference type="Proteomes" id="UP001249851">
    <property type="component" value="Unassembled WGS sequence"/>
</dbReference>
<protein>
    <recommendedName>
        <fullName evidence="5">Mitochondria-eating protein</fullName>
    </recommendedName>
    <alternativeName>
        <fullName evidence="12">Spermatogenesis-associated protein 18</fullName>
    </alternativeName>
</protein>
<dbReference type="InterPro" id="IPR026169">
    <property type="entry name" value="MIEAP"/>
</dbReference>
<dbReference type="InterPro" id="IPR031981">
    <property type="entry name" value="MIEAP_C"/>
</dbReference>
<dbReference type="GO" id="GO:0035694">
    <property type="term" value="P:mitochondrial protein catabolic process"/>
    <property type="evidence" value="ECO:0007669"/>
    <property type="project" value="InterPro"/>
</dbReference>
<keyword evidence="6" id="KW-0963">Cytoplasm</keyword>
<dbReference type="GO" id="GO:0008289">
    <property type="term" value="F:lipid binding"/>
    <property type="evidence" value="ECO:0007669"/>
    <property type="project" value="UniProtKB-KW"/>
</dbReference>
<dbReference type="EMBL" id="JARQWQ010000003">
    <property type="protein sequence ID" value="KAK2572704.1"/>
    <property type="molecule type" value="Genomic_DNA"/>
</dbReference>
<organism evidence="15 16">
    <name type="scientific">Acropora cervicornis</name>
    <name type="common">Staghorn coral</name>
    <dbReference type="NCBI Taxonomy" id="6130"/>
    <lineage>
        <taxon>Eukaryota</taxon>
        <taxon>Metazoa</taxon>
        <taxon>Cnidaria</taxon>
        <taxon>Anthozoa</taxon>
        <taxon>Hexacorallia</taxon>
        <taxon>Scleractinia</taxon>
        <taxon>Astrocoeniina</taxon>
        <taxon>Acroporidae</taxon>
        <taxon>Acropora</taxon>
    </lineage>
</organism>
<evidence type="ECO:0000256" key="10">
    <source>
        <dbReference type="ARBA" id="ARBA00023128"/>
    </source>
</evidence>
<sequence length="722" mass="82918">MSNIRGSLSRNSPTSRQRYNCSRSFAEDSLNNALHTPRKANRERRRFETKSSKTDQDPLEDGKILVLKVIGKINLRIERKEYQDLTRIVNQIPGDVVVLILDNLLIESLYADIPSSLTSLAAIYSKIWHDSERRRPDYGCTSDEFVHHLARYFADDLKYNSQTFASACSRDHIKTIFQICTQMDGTLHARVKQTAEQFSNALNGFTEHTNSSEAFYIKIHEALKSELKRTVSYYKSALEKLADTTSKFPKSSSELSWTPTRSRKKADLESKTTQYPRAMSGQSLEERLYFNQSLLSAVQINSRDKLLINDLIEELEKRIDHDKIVLQLLQQLGQEFNVSRDERVLPLLERFHHGYHLVLQLLEESQKGMTTKPQVPTITHTVASGSESGDVSEEGSDVFDTVTQLDDETGKEYMLFCESGKPTNANFSALTTDPSLSESEYTQAAESKERVTKNDTTQQKTDENSNLQRQLSEKQKELEAAQKMVKYLKERERNLTDRLQDQAQRQLKKGGKFEDLSAGECRPSALIERYDNLFSQTRLDAMDKLDEVESLNQMDDSGNIKNKILFSVLVVAHRTVQHSLAEKHRKLKKLLDIPNDEGRAEHVRDLQDRITDYFRRTGAKLKVDSIRRDVSKQLWTTLYDFPELQECSKLKEYMNECVRLSWMLAVQVPPMSIEYEATEFTDKLQGRSMTSDMTKSVIKYHVWPALIDAQTGHVLYKGTVVT</sequence>
<evidence type="ECO:0000313" key="15">
    <source>
        <dbReference type="EMBL" id="KAK2572704.1"/>
    </source>
</evidence>